<dbReference type="SMART" id="SM00448">
    <property type="entry name" value="REC"/>
    <property type="match status" value="1"/>
</dbReference>
<proteinExistence type="predicted"/>
<organism evidence="3">
    <name type="scientific">uncultured Synechococcales cyanobacterium</name>
    <dbReference type="NCBI Taxonomy" id="1936017"/>
    <lineage>
        <taxon>Bacteria</taxon>
        <taxon>Bacillati</taxon>
        <taxon>Cyanobacteriota</taxon>
        <taxon>Cyanophyceae</taxon>
        <taxon>Synechococcales</taxon>
        <taxon>environmental samples</taxon>
    </lineage>
</organism>
<dbReference type="Gene3D" id="3.40.50.2300">
    <property type="match status" value="1"/>
</dbReference>
<dbReference type="AlphaFoldDB" id="A0A6J4V945"/>
<feature type="modified residue" description="4-aspartylphosphate" evidence="1">
    <location>
        <position position="70"/>
    </location>
</feature>
<dbReference type="Pfam" id="PF00072">
    <property type="entry name" value="Response_reg"/>
    <property type="match status" value="1"/>
</dbReference>
<keyword evidence="1" id="KW-0597">Phosphoprotein</keyword>
<dbReference type="EMBL" id="CADCWO010000103">
    <property type="protein sequence ID" value="CAA9572274.1"/>
    <property type="molecule type" value="Genomic_DNA"/>
</dbReference>
<dbReference type="PROSITE" id="PS50110">
    <property type="entry name" value="RESPONSE_REGULATORY"/>
    <property type="match status" value="1"/>
</dbReference>
<name>A0A6J4V945_9CYAN</name>
<dbReference type="InterPro" id="IPR001789">
    <property type="entry name" value="Sig_transdc_resp-reg_receiver"/>
</dbReference>
<evidence type="ECO:0000313" key="3">
    <source>
        <dbReference type="EMBL" id="CAA9572274.1"/>
    </source>
</evidence>
<dbReference type="InterPro" id="IPR011006">
    <property type="entry name" value="CheY-like_superfamily"/>
</dbReference>
<dbReference type="SUPFAM" id="SSF52172">
    <property type="entry name" value="CheY-like"/>
    <property type="match status" value="1"/>
</dbReference>
<accession>A0A6J4V945</accession>
<feature type="domain" description="Response regulatory" evidence="2">
    <location>
        <begin position="10"/>
        <end position="135"/>
    </location>
</feature>
<reference evidence="3" key="1">
    <citation type="submission" date="2020-02" db="EMBL/GenBank/DDBJ databases">
        <authorList>
            <person name="Meier V. D."/>
        </authorList>
    </citation>
    <scope>NUCLEOTIDE SEQUENCE</scope>
    <source>
        <strain evidence="3">AVDCRST_MAG81</strain>
    </source>
</reference>
<evidence type="ECO:0000256" key="1">
    <source>
        <dbReference type="PROSITE-ProRule" id="PRU00169"/>
    </source>
</evidence>
<sequence length="166" mass="18488">MTMTLSVPLKILLVEDDEDDYLITQELIQEIIEAGQSASVAPQFELEWVKTCESALEALSQNRHDVILLDYRLGAYTGLDILRKSAAAGYPTPTIILVGSGSYETDCMASELGAAGYLDKDQVSSRVLERSLRYAVTYALKHQKKTSFTQELQILRAINQNVNELE</sequence>
<dbReference type="GO" id="GO:0000160">
    <property type="term" value="P:phosphorelay signal transduction system"/>
    <property type="evidence" value="ECO:0007669"/>
    <property type="project" value="InterPro"/>
</dbReference>
<protein>
    <submittedName>
        <fullName evidence="3">Diguanylate cyclase/phosphodiesterase (GGDEF &amp; EAL domains) with PAS/PAC sensor(S)</fullName>
    </submittedName>
</protein>
<gene>
    <name evidence="3" type="ORF">AVDCRST_MAG81-2907</name>
</gene>
<evidence type="ECO:0000259" key="2">
    <source>
        <dbReference type="PROSITE" id="PS50110"/>
    </source>
</evidence>